<evidence type="ECO:0000313" key="2">
    <source>
        <dbReference type="Proteomes" id="UP000266673"/>
    </source>
</evidence>
<gene>
    <name evidence="1" type="ORF">C2G38_2304981</name>
</gene>
<name>A0A397VCG0_9GLOM</name>
<dbReference type="OrthoDB" id="2432454at2759"/>
<sequence length="158" mass="17619">MVAQMNNTEASTSYASNSKVGTSYAVNAEVSYVSNSKTGTSYVLNTEVSTPCTVIFEQAANIESSTSYAEASTSGVFNAEFGPFYMVNVQTNTSYTIDFETNTFCKNAVYDNATTKKVDNIDISNTIYEIMVVIHRISFNVLRLPTHFYIRHTTIFYY</sequence>
<proteinExistence type="predicted"/>
<reference evidence="1 2" key="1">
    <citation type="submission" date="2018-06" db="EMBL/GenBank/DDBJ databases">
        <title>Comparative genomics reveals the genomic features of Rhizophagus irregularis, R. cerebriforme, R. diaphanum and Gigaspora rosea, and their symbiotic lifestyle signature.</title>
        <authorList>
            <person name="Morin E."/>
            <person name="San Clemente H."/>
            <person name="Chen E.C.H."/>
            <person name="De La Providencia I."/>
            <person name="Hainaut M."/>
            <person name="Kuo A."/>
            <person name="Kohler A."/>
            <person name="Murat C."/>
            <person name="Tang N."/>
            <person name="Roy S."/>
            <person name="Loubradou J."/>
            <person name="Henrissat B."/>
            <person name="Grigoriev I.V."/>
            <person name="Corradi N."/>
            <person name="Roux C."/>
            <person name="Martin F.M."/>
        </authorList>
    </citation>
    <scope>NUCLEOTIDE SEQUENCE [LARGE SCALE GENOMIC DNA]</scope>
    <source>
        <strain evidence="1 2">DAOM 194757</strain>
    </source>
</reference>
<comment type="caution">
    <text evidence="1">The sequence shown here is derived from an EMBL/GenBank/DDBJ whole genome shotgun (WGS) entry which is preliminary data.</text>
</comment>
<keyword evidence="2" id="KW-1185">Reference proteome</keyword>
<dbReference type="AlphaFoldDB" id="A0A397VCG0"/>
<dbReference type="EMBL" id="QKWP01000433">
    <property type="protein sequence ID" value="RIB20154.1"/>
    <property type="molecule type" value="Genomic_DNA"/>
</dbReference>
<organism evidence="1 2">
    <name type="scientific">Gigaspora rosea</name>
    <dbReference type="NCBI Taxonomy" id="44941"/>
    <lineage>
        <taxon>Eukaryota</taxon>
        <taxon>Fungi</taxon>
        <taxon>Fungi incertae sedis</taxon>
        <taxon>Mucoromycota</taxon>
        <taxon>Glomeromycotina</taxon>
        <taxon>Glomeromycetes</taxon>
        <taxon>Diversisporales</taxon>
        <taxon>Gigasporaceae</taxon>
        <taxon>Gigaspora</taxon>
    </lineage>
</organism>
<protein>
    <submittedName>
        <fullName evidence="1">Uncharacterized protein</fullName>
    </submittedName>
</protein>
<evidence type="ECO:0000313" key="1">
    <source>
        <dbReference type="EMBL" id="RIB20154.1"/>
    </source>
</evidence>
<accession>A0A397VCG0</accession>
<dbReference type="Proteomes" id="UP000266673">
    <property type="component" value="Unassembled WGS sequence"/>
</dbReference>